<protein>
    <submittedName>
        <fullName evidence="1">Uncharacterized protein</fullName>
    </submittedName>
</protein>
<dbReference type="RefSeq" id="WP_188157735.1">
    <property type="nucleotide sequence ID" value="NZ_CP061280.1"/>
</dbReference>
<evidence type="ECO:0000313" key="1">
    <source>
        <dbReference type="EMBL" id="QNS16252.1"/>
    </source>
</evidence>
<dbReference type="InterPro" id="IPR054184">
    <property type="entry name" value="DUF6890"/>
</dbReference>
<dbReference type="Pfam" id="PF21830">
    <property type="entry name" value="DUF6890"/>
    <property type="match status" value="1"/>
</dbReference>
<name>A0A7H1C5J7_9PAST</name>
<proteinExistence type="predicted"/>
<dbReference type="KEGG" id="mbos:ICJ55_05795"/>
<dbReference type="Proteomes" id="UP000576260">
    <property type="component" value="Chromosome"/>
</dbReference>
<gene>
    <name evidence="1" type="ORF">ICJ55_05795</name>
</gene>
<evidence type="ECO:0000313" key="2">
    <source>
        <dbReference type="Proteomes" id="UP000576260"/>
    </source>
</evidence>
<organism evidence="1 2">
    <name type="scientific">Mannheimia bovis</name>
    <dbReference type="NCBI Taxonomy" id="2770636"/>
    <lineage>
        <taxon>Bacteria</taxon>
        <taxon>Pseudomonadati</taxon>
        <taxon>Pseudomonadota</taxon>
        <taxon>Gammaproteobacteria</taxon>
        <taxon>Pasteurellales</taxon>
        <taxon>Pasteurellaceae</taxon>
        <taxon>Mannheimia</taxon>
    </lineage>
</organism>
<reference evidence="1 2" key="1">
    <citation type="submission" date="2020-09" db="EMBL/GenBank/DDBJ databases">
        <title>Mannheimia bovis sp.nov., isolated from a cow.</title>
        <authorList>
            <person name="Li F."/>
        </authorList>
    </citation>
    <scope>NUCLEOTIDE SEQUENCE [LARGE SCALE GENOMIC DNA]</scope>
    <source>
        <strain evidence="1 2">ZY190616</strain>
    </source>
</reference>
<accession>A0A7H1C5J7</accession>
<dbReference type="EMBL" id="CP061280">
    <property type="protein sequence ID" value="QNS16252.1"/>
    <property type="molecule type" value="Genomic_DNA"/>
</dbReference>
<keyword evidence="2" id="KW-1185">Reference proteome</keyword>
<sequence length="56" mass="6271">MNAIEGNGLSQAIALRMHYLPHADNSEYNLARAIWLNKQYFENLANSVSTGIAQCF</sequence>
<dbReference type="AlphaFoldDB" id="A0A7H1C5J7"/>